<keyword evidence="6" id="KW-1003">Cell membrane</keyword>
<keyword evidence="18" id="KW-0472">Membrane</keyword>
<feature type="domain" description="Protein kinase" evidence="29">
    <location>
        <begin position="66"/>
        <end position="319"/>
    </location>
</feature>
<dbReference type="Pfam" id="PF00069">
    <property type="entry name" value="Pkinase"/>
    <property type="match status" value="1"/>
</dbReference>
<evidence type="ECO:0000256" key="25">
    <source>
        <dbReference type="ARBA" id="ARBA00048679"/>
    </source>
</evidence>
<dbReference type="InterPro" id="IPR017441">
    <property type="entry name" value="Protein_kinase_ATP_BS"/>
</dbReference>
<feature type="domain" description="EF-hand" evidence="30">
    <location>
        <begin position="434"/>
        <end position="468"/>
    </location>
</feature>
<evidence type="ECO:0000256" key="26">
    <source>
        <dbReference type="ARBA" id="ARBA00060437"/>
    </source>
</evidence>
<evidence type="ECO:0000256" key="13">
    <source>
        <dbReference type="ARBA" id="ARBA00022741"/>
    </source>
</evidence>
<dbReference type="PROSITE" id="PS00108">
    <property type="entry name" value="PROTEIN_KINASE_ST"/>
    <property type="match status" value="1"/>
</dbReference>
<dbReference type="Gene3D" id="1.10.238.10">
    <property type="entry name" value="EF-hand"/>
    <property type="match status" value="1"/>
</dbReference>
<evidence type="ECO:0000256" key="27">
    <source>
        <dbReference type="ARBA" id="ARBA00068067"/>
    </source>
</evidence>
<dbReference type="Proteomes" id="UP001162131">
    <property type="component" value="Unassembled WGS sequence"/>
</dbReference>
<dbReference type="EC" id="2.7.11.1" evidence="5"/>
<evidence type="ECO:0000259" key="29">
    <source>
        <dbReference type="PROSITE" id="PS50011"/>
    </source>
</evidence>
<dbReference type="SUPFAM" id="SSF47473">
    <property type="entry name" value="EF-hand"/>
    <property type="match status" value="1"/>
</dbReference>
<keyword evidence="8" id="KW-0723">Serine/threonine-protein kinase</keyword>
<keyword evidence="17" id="KW-0282">Flagellum</keyword>
<feature type="domain" description="EF-hand" evidence="30">
    <location>
        <begin position="469"/>
        <end position="502"/>
    </location>
</feature>
<dbReference type="SMART" id="SM00220">
    <property type="entry name" value="S_TKc"/>
    <property type="match status" value="1"/>
</dbReference>
<dbReference type="GO" id="GO:0005509">
    <property type="term" value="F:calcium ion binding"/>
    <property type="evidence" value="ECO:0007669"/>
    <property type="project" value="InterPro"/>
</dbReference>
<evidence type="ECO:0000256" key="21">
    <source>
        <dbReference type="ARBA" id="ARBA00023273"/>
    </source>
</evidence>
<dbReference type="InterPro" id="IPR002048">
    <property type="entry name" value="EF_hand_dom"/>
</dbReference>
<keyword evidence="18" id="KW-1043">Host membrane</keyword>
<evidence type="ECO:0000256" key="5">
    <source>
        <dbReference type="ARBA" id="ARBA00012513"/>
    </source>
</evidence>
<keyword evidence="13 28" id="KW-0547">Nucleotide-binding</keyword>
<evidence type="ECO:0000256" key="12">
    <source>
        <dbReference type="ARBA" id="ARBA00022737"/>
    </source>
</evidence>
<evidence type="ECO:0000256" key="8">
    <source>
        <dbReference type="ARBA" id="ARBA00022527"/>
    </source>
</evidence>
<dbReference type="InterPro" id="IPR008271">
    <property type="entry name" value="Ser/Thr_kinase_AS"/>
</dbReference>
<dbReference type="GO" id="GO:0031514">
    <property type="term" value="C:motile cilium"/>
    <property type="evidence" value="ECO:0007669"/>
    <property type="project" value="UniProtKB-SubCell"/>
</dbReference>
<comment type="subcellular location">
    <subcellularLocation>
        <location evidence="3">Cell membrane</location>
        <topology evidence="3">Lipid-anchor</topology>
        <orientation evidence="3">Cytoplasmic side</orientation>
    </subcellularLocation>
    <subcellularLocation>
        <location evidence="2">Cell projection</location>
        <location evidence="2">Cilium</location>
        <location evidence="2">Flagellum</location>
    </subcellularLocation>
    <subcellularLocation>
        <location evidence="4">Host cell membrane</location>
        <topology evidence="4">Lipid-anchor</topology>
    </subcellularLocation>
    <subcellularLocation>
        <location evidence="26">Parasitophorous vacuole membrane</location>
        <topology evidence="26">Lipid-anchor</topology>
    </subcellularLocation>
</comment>
<dbReference type="PANTHER" id="PTHR24349">
    <property type="entry name" value="SERINE/THREONINE-PROTEIN KINASE"/>
    <property type="match status" value="1"/>
</dbReference>
<evidence type="ECO:0000256" key="7">
    <source>
        <dbReference type="ARBA" id="ARBA00022511"/>
    </source>
</evidence>
<sequence>MGCCTSKKPDKNSNSPEIIITTNKNIEKIVFSAKTPNTRSVTVHEVSKIRRSSHVAHKNGPIEEYFNVLEKIGSGGYGNVFKGTDKQTGFFRALKCIKKNKLKNTNLMSEVEHLQELDHPNILRVLEVIEDSENFWIVTELCKGPNLFEKISKFEIFSENQAAVYMYDILSALSHCHKAGIIHRDIKPENLLFETSNENSVLKIIDFGTSRKITEDIKCTELIGTPYYVAPEVLEGAYDEKCDLWSCGVILYIMLSGYPPFNGLNTGKIFKKIKHALYTFSSEEWQGISEDAKDLISKLLQKDPNQRLSAEEALMHKWIKKRSDTKNFSVNSSTISHLRHFNSSCKLKVSALSYIANHLSTLEEITEIRELFLKLDLNGDGKLSREELKKGCKVLGLNKAAEIEDIMERCDADGNGYIDYTEFIISTMDWENKLSMDKLRETFKAYDTDGSGAISVENLKNFFANDLSLNPEDFEEMLREGDINGDGIIDIDEFMQVMNFTT</sequence>
<dbReference type="FunFam" id="1.10.510.10:FF:000398">
    <property type="entry name" value="Calcium-dependent protein kinase 1"/>
    <property type="match status" value="1"/>
</dbReference>
<dbReference type="EMBL" id="CAJZBQ010000057">
    <property type="protein sequence ID" value="CAG9334123.1"/>
    <property type="molecule type" value="Genomic_DNA"/>
</dbReference>
<evidence type="ECO:0000313" key="32">
    <source>
        <dbReference type="Proteomes" id="UP001162131"/>
    </source>
</evidence>
<feature type="domain" description="EF-hand" evidence="30">
    <location>
        <begin position="363"/>
        <end position="398"/>
    </location>
</feature>
<keyword evidence="16 28" id="KW-0067">ATP-binding</keyword>
<keyword evidence="10" id="KW-0519">Myristate</keyword>
<keyword evidence="32" id="KW-1185">Reference proteome</keyword>
<evidence type="ECO:0000313" key="31">
    <source>
        <dbReference type="EMBL" id="CAG9334123.1"/>
    </source>
</evidence>
<feature type="binding site" evidence="28">
    <location>
        <position position="99"/>
    </location>
    <ligand>
        <name>ATP</name>
        <dbReference type="ChEBI" id="CHEBI:30616"/>
    </ligand>
</feature>
<evidence type="ECO:0000256" key="20">
    <source>
        <dbReference type="ARBA" id="ARBA00023139"/>
    </source>
</evidence>
<dbReference type="GO" id="GO:0020005">
    <property type="term" value="C:symbiont-containing vacuole membrane"/>
    <property type="evidence" value="ECO:0007669"/>
    <property type="project" value="UniProtKB-SubCell"/>
</dbReference>
<gene>
    <name evidence="31" type="ORF">BSTOLATCC_MIC59922</name>
</gene>
<dbReference type="GO" id="GO:0005524">
    <property type="term" value="F:ATP binding"/>
    <property type="evidence" value="ECO:0007669"/>
    <property type="project" value="UniProtKB-UniRule"/>
</dbReference>
<feature type="domain" description="EF-hand" evidence="30">
    <location>
        <begin position="401"/>
        <end position="433"/>
    </location>
</feature>
<dbReference type="Gene3D" id="3.30.200.20">
    <property type="entry name" value="Phosphorylase Kinase, domain 1"/>
    <property type="match status" value="1"/>
</dbReference>
<dbReference type="GO" id="GO:0004674">
    <property type="term" value="F:protein serine/threonine kinase activity"/>
    <property type="evidence" value="ECO:0007669"/>
    <property type="project" value="UniProtKB-KW"/>
</dbReference>
<dbReference type="InterPro" id="IPR011009">
    <property type="entry name" value="Kinase-like_dom_sf"/>
</dbReference>
<dbReference type="PROSITE" id="PS50222">
    <property type="entry name" value="EF_HAND_2"/>
    <property type="match status" value="4"/>
</dbReference>
<dbReference type="InterPro" id="IPR011992">
    <property type="entry name" value="EF-hand-dom_pair"/>
</dbReference>
<dbReference type="GO" id="GO:0020002">
    <property type="term" value="C:host cell plasma membrane"/>
    <property type="evidence" value="ECO:0007669"/>
    <property type="project" value="UniProtKB-SubCell"/>
</dbReference>
<evidence type="ECO:0000256" key="14">
    <source>
        <dbReference type="ARBA" id="ARBA00022777"/>
    </source>
</evidence>
<accession>A0AAU9K9N3</accession>
<dbReference type="AlphaFoldDB" id="A0AAU9K9N3"/>
<dbReference type="Gene3D" id="1.10.510.10">
    <property type="entry name" value="Transferase(Phosphotransferase) domain 1"/>
    <property type="match status" value="1"/>
</dbReference>
<evidence type="ECO:0000256" key="22">
    <source>
        <dbReference type="ARBA" id="ARBA00023288"/>
    </source>
</evidence>
<dbReference type="InterPro" id="IPR018247">
    <property type="entry name" value="EF_Hand_1_Ca_BS"/>
</dbReference>
<keyword evidence="11" id="KW-0479">Metal-binding</keyword>
<evidence type="ECO:0000256" key="19">
    <source>
        <dbReference type="ARBA" id="ARBA00023069"/>
    </source>
</evidence>
<evidence type="ECO:0000256" key="15">
    <source>
        <dbReference type="ARBA" id="ARBA00022837"/>
    </source>
</evidence>
<protein>
    <recommendedName>
        <fullName evidence="27">Calcium-dependent protein kinase 1</fullName>
        <ecNumber evidence="5">2.7.11.1</ecNumber>
    </recommendedName>
</protein>
<comment type="caution">
    <text evidence="31">The sequence shown here is derived from an EMBL/GenBank/DDBJ whole genome shotgun (WGS) entry which is preliminary data.</text>
</comment>
<dbReference type="FunFam" id="3.30.200.20:FF:000315">
    <property type="entry name" value="Calcium-dependent protein kinase 3"/>
    <property type="match status" value="1"/>
</dbReference>
<dbReference type="Pfam" id="PF13499">
    <property type="entry name" value="EF-hand_7"/>
    <property type="match status" value="2"/>
</dbReference>
<dbReference type="InterPro" id="IPR000719">
    <property type="entry name" value="Prot_kinase_dom"/>
</dbReference>
<keyword evidence="9" id="KW-0808">Transferase</keyword>
<evidence type="ECO:0000256" key="3">
    <source>
        <dbReference type="ARBA" id="ARBA00004342"/>
    </source>
</evidence>
<reference evidence="31" key="1">
    <citation type="submission" date="2021-09" db="EMBL/GenBank/DDBJ databases">
        <authorList>
            <consortium name="AG Swart"/>
            <person name="Singh M."/>
            <person name="Singh A."/>
            <person name="Seah K."/>
            <person name="Emmerich C."/>
        </authorList>
    </citation>
    <scope>NUCLEOTIDE SEQUENCE</scope>
    <source>
        <strain evidence="31">ATCC30299</strain>
    </source>
</reference>
<evidence type="ECO:0000256" key="1">
    <source>
        <dbReference type="ARBA" id="ARBA00001946"/>
    </source>
</evidence>
<evidence type="ECO:0000259" key="30">
    <source>
        <dbReference type="PROSITE" id="PS50222"/>
    </source>
</evidence>
<dbReference type="PROSITE" id="PS50011">
    <property type="entry name" value="PROTEIN_KINASE_DOM"/>
    <property type="match status" value="1"/>
</dbReference>
<evidence type="ECO:0000256" key="4">
    <source>
        <dbReference type="ARBA" id="ARBA00004425"/>
    </source>
</evidence>
<dbReference type="CDD" id="cd05117">
    <property type="entry name" value="STKc_CAMK"/>
    <property type="match status" value="1"/>
</dbReference>
<keyword evidence="15" id="KW-0106">Calcium</keyword>
<evidence type="ECO:0000256" key="17">
    <source>
        <dbReference type="ARBA" id="ARBA00022846"/>
    </source>
</evidence>
<dbReference type="PROSITE" id="PS00018">
    <property type="entry name" value="EF_HAND_1"/>
    <property type="match status" value="3"/>
</dbReference>
<evidence type="ECO:0000256" key="18">
    <source>
        <dbReference type="ARBA" id="ARBA00022870"/>
    </source>
</evidence>
<keyword evidence="12" id="KW-0677">Repeat</keyword>
<dbReference type="SMART" id="SM00054">
    <property type="entry name" value="EFh"/>
    <property type="match status" value="4"/>
</dbReference>
<dbReference type="GO" id="GO:0005886">
    <property type="term" value="C:plasma membrane"/>
    <property type="evidence" value="ECO:0007669"/>
    <property type="project" value="UniProtKB-SubCell"/>
</dbReference>
<dbReference type="PROSITE" id="PS00107">
    <property type="entry name" value="PROTEIN_KINASE_ATP"/>
    <property type="match status" value="1"/>
</dbReference>
<evidence type="ECO:0000256" key="11">
    <source>
        <dbReference type="ARBA" id="ARBA00022723"/>
    </source>
</evidence>
<dbReference type="SUPFAM" id="SSF56112">
    <property type="entry name" value="Protein kinase-like (PK-like)"/>
    <property type="match status" value="1"/>
</dbReference>
<keyword evidence="21" id="KW-0966">Cell projection</keyword>
<evidence type="ECO:0000256" key="10">
    <source>
        <dbReference type="ARBA" id="ARBA00022707"/>
    </source>
</evidence>
<keyword evidence="22" id="KW-0449">Lipoprotein</keyword>
<keyword evidence="7" id="KW-1032">Host cell membrane</keyword>
<evidence type="ECO:0000256" key="16">
    <source>
        <dbReference type="ARBA" id="ARBA00022840"/>
    </source>
</evidence>
<organism evidence="31 32">
    <name type="scientific">Blepharisma stoltei</name>
    <dbReference type="NCBI Taxonomy" id="1481888"/>
    <lineage>
        <taxon>Eukaryota</taxon>
        <taxon>Sar</taxon>
        <taxon>Alveolata</taxon>
        <taxon>Ciliophora</taxon>
        <taxon>Postciliodesmatophora</taxon>
        <taxon>Heterotrichea</taxon>
        <taxon>Heterotrichida</taxon>
        <taxon>Blepharismidae</taxon>
        <taxon>Blepharisma</taxon>
    </lineage>
</organism>
<comment type="cofactor">
    <cofactor evidence="1">
        <name>Mg(2+)</name>
        <dbReference type="ChEBI" id="CHEBI:18420"/>
    </cofactor>
</comment>
<proteinExistence type="inferred from homology"/>
<keyword evidence="19" id="KW-0969">Cilium</keyword>
<dbReference type="FunFam" id="1.10.238.10:FF:000001">
    <property type="entry name" value="Calmodulin 1"/>
    <property type="match status" value="1"/>
</dbReference>
<comment type="catalytic activity">
    <reaction evidence="24">
        <text>L-threonyl-[protein] + ATP = O-phospho-L-threonyl-[protein] + ADP + H(+)</text>
        <dbReference type="Rhea" id="RHEA:46608"/>
        <dbReference type="Rhea" id="RHEA-COMP:11060"/>
        <dbReference type="Rhea" id="RHEA-COMP:11605"/>
        <dbReference type="ChEBI" id="CHEBI:15378"/>
        <dbReference type="ChEBI" id="CHEBI:30013"/>
        <dbReference type="ChEBI" id="CHEBI:30616"/>
        <dbReference type="ChEBI" id="CHEBI:61977"/>
        <dbReference type="ChEBI" id="CHEBI:456216"/>
        <dbReference type="EC" id="2.7.11.1"/>
    </reaction>
</comment>
<name>A0AAU9K9N3_9CILI</name>
<evidence type="ECO:0000256" key="28">
    <source>
        <dbReference type="PROSITE-ProRule" id="PRU10141"/>
    </source>
</evidence>
<evidence type="ECO:0000256" key="23">
    <source>
        <dbReference type="ARBA" id="ARBA00024334"/>
    </source>
</evidence>
<keyword evidence="14" id="KW-0418">Kinase</keyword>
<evidence type="ECO:0000256" key="2">
    <source>
        <dbReference type="ARBA" id="ARBA00004230"/>
    </source>
</evidence>
<evidence type="ECO:0000256" key="9">
    <source>
        <dbReference type="ARBA" id="ARBA00022679"/>
    </source>
</evidence>
<comment type="catalytic activity">
    <reaction evidence="25">
        <text>L-seryl-[protein] + ATP = O-phospho-L-seryl-[protein] + ADP + H(+)</text>
        <dbReference type="Rhea" id="RHEA:17989"/>
        <dbReference type="Rhea" id="RHEA-COMP:9863"/>
        <dbReference type="Rhea" id="RHEA-COMP:11604"/>
        <dbReference type="ChEBI" id="CHEBI:15378"/>
        <dbReference type="ChEBI" id="CHEBI:29999"/>
        <dbReference type="ChEBI" id="CHEBI:30616"/>
        <dbReference type="ChEBI" id="CHEBI:83421"/>
        <dbReference type="ChEBI" id="CHEBI:456216"/>
        <dbReference type="EC" id="2.7.11.1"/>
    </reaction>
</comment>
<keyword evidence="20" id="KW-0564">Palmitate</keyword>
<dbReference type="InterPro" id="IPR050205">
    <property type="entry name" value="CDPK_Ser/Thr_kinases"/>
</dbReference>
<comment type="similarity">
    <text evidence="23">Belongs to the protein kinase superfamily. Ser/Thr protein kinase family. CDPK subfamily.</text>
</comment>
<dbReference type="CDD" id="cd00051">
    <property type="entry name" value="EFh"/>
    <property type="match status" value="2"/>
</dbReference>
<evidence type="ECO:0000256" key="24">
    <source>
        <dbReference type="ARBA" id="ARBA00047899"/>
    </source>
</evidence>
<evidence type="ECO:0000256" key="6">
    <source>
        <dbReference type="ARBA" id="ARBA00022475"/>
    </source>
</evidence>